<sequence length="229" mass="26366">MCRFLLTKTEKEIKPEEILVKFAEMSEKSRAFDGDRQEDGWGIIWLDSEKNWRSVKSVKPIWEDMELLSKIPSTKLFVIHARSSSFPGHKNNIEFNQPFTDDNYAFVFNGLLKGVNLTLPGSIGSQKIWSLVQDELKQKEPLEALKIVKEALSVNSREIQALNIGIAGKENIYALCFYSKHPDYYSLRYLDSPDHKMICSEKLSGYDWTSLEADQTVALQFTDKFSNIR</sequence>
<dbReference type="PANTHER" id="PTHR42824:SF1">
    <property type="entry name" value="GLUTAMINE AMIDOTRANSFERASE YAFJ-RELATED"/>
    <property type="match status" value="1"/>
</dbReference>
<dbReference type="AlphaFoldDB" id="A0A0G0Q2P5"/>
<dbReference type="InterPro" id="IPR029055">
    <property type="entry name" value="Ntn_hydrolases_N"/>
</dbReference>
<comment type="caution">
    <text evidence="1">The sequence shown here is derived from an EMBL/GenBank/DDBJ whole genome shotgun (WGS) entry which is preliminary data.</text>
</comment>
<keyword evidence="1" id="KW-0808">Transferase</keyword>
<organism evidence="1 2">
    <name type="scientific">Candidatus Gottesmanbacteria bacterium GW2011_GWC2_39_8</name>
    <dbReference type="NCBI Taxonomy" id="1618450"/>
    <lineage>
        <taxon>Bacteria</taxon>
        <taxon>Candidatus Gottesmaniibacteriota</taxon>
    </lineage>
</organism>
<name>A0A0G0Q2P5_9BACT</name>
<reference evidence="1 2" key="1">
    <citation type="journal article" date="2015" name="Nature">
        <title>rRNA introns, odd ribosomes, and small enigmatic genomes across a large radiation of phyla.</title>
        <authorList>
            <person name="Brown C.T."/>
            <person name="Hug L.A."/>
            <person name="Thomas B.C."/>
            <person name="Sharon I."/>
            <person name="Castelle C.J."/>
            <person name="Singh A."/>
            <person name="Wilkins M.J."/>
            <person name="Williams K.H."/>
            <person name="Banfield J.F."/>
        </authorList>
    </citation>
    <scope>NUCLEOTIDE SEQUENCE [LARGE SCALE GENOMIC DNA]</scope>
</reference>
<evidence type="ECO:0000313" key="1">
    <source>
        <dbReference type="EMBL" id="KKR31621.1"/>
    </source>
</evidence>
<dbReference type="Gene3D" id="3.60.20.10">
    <property type="entry name" value="Glutamine Phosphoribosylpyrophosphate, subunit 1, domain 1"/>
    <property type="match status" value="1"/>
</dbReference>
<proteinExistence type="predicted"/>
<dbReference type="EMBL" id="LBXN01000064">
    <property type="protein sequence ID" value="KKR31621.1"/>
    <property type="molecule type" value="Genomic_DNA"/>
</dbReference>
<keyword evidence="1" id="KW-0315">Glutamine amidotransferase</keyword>
<dbReference type="GO" id="GO:0016740">
    <property type="term" value="F:transferase activity"/>
    <property type="evidence" value="ECO:0007669"/>
    <property type="project" value="UniProtKB-KW"/>
</dbReference>
<dbReference type="PANTHER" id="PTHR42824">
    <property type="entry name" value="GLUTAMINE AMIDOTRANSFERASE"/>
    <property type="match status" value="1"/>
</dbReference>
<evidence type="ECO:0000313" key="2">
    <source>
        <dbReference type="Proteomes" id="UP000034539"/>
    </source>
</evidence>
<accession>A0A0G0Q2P5</accession>
<protein>
    <submittedName>
        <fullName evidence="1">Glutamine amidotransferases class-II</fullName>
    </submittedName>
</protein>
<dbReference type="SUPFAM" id="SSF56235">
    <property type="entry name" value="N-terminal nucleophile aminohydrolases (Ntn hydrolases)"/>
    <property type="match status" value="1"/>
</dbReference>
<dbReference type="Proteomes" id="UP000034539">
    <property type="component" value="Unassembled WGS sequence"/>
</dbReference>
<gene>
    <name evidence="1" type="ORF">UT63_C0064G0003</name>
</gene>